<dbReference type="InterPro" id="IPR009057">
    <property type="entry name" value="Homeodomain-like_sf"/>
</dbReference>
<accession>A0A0C6EHS9</accession>
<dbReference type="SMART" id="SM00342">
    <property type="entry name" value="HTH_ARAC"/>
    <property type="match status" value="1"/>
</dbReference>
<dbReference type="Pfam" id="PF12833">
    <property type="entry name" value="HTH_18"/>
    <property type="match status" value="1"/>
</dbReference>
<dbReference type="Gene3D" id="1.10.10.60">
    <property type="entry name" value="Homeodomain-like"/>
    <property type="match status" value="2"/>
</dbReference>
<evidence type="ECO:0000256" key="2">
    <source>
        <dbReference type="ARBA" id="ARBA00023163"/>
    </source>
</evidence>
<dbReference type="RefSeq" id="WP_003110753.1">
    <property type="nucleotide sequence ID" value="NZ_AP014651.1"/>
</dbReference>
<name>A0A0C6EHS9_PSEAI</name>
<reference evidence="3 4" key="1">
    <citation type="submission" date="2019-11" db="EMBL/GenBank/DDBJ databases">
        <title>Genomes of ocular Pseudomonas aeruginosa isolates.</title>
        <authorList>
            <person name="Khan M."/>
            <person name="Rice S.A."/>
            <person name="Willcox M.D.P."/>
            <person name="Stapleton F."/>
        </authorList>
    </citation>
    <scope>NUCLEOTIDE SEQUENCE [LARGE SCALE GENOMIC DNA]</scope>
    <source>
        <strain evidence="3 4">PA221</strain>
    </source>
</reference>
<dbReference type="AlphaFoldDB" id="A0A0C6EHS9"/>
<keyword evidence="2" id="KW-0804">Transcription</keyword>
<dbReference type="GO" id="GO:0043565">
    <property type="term" value="F:sequence-specific DNA binding"/>
    <property type="evidence" value="ECO:0007669"/>
    <property type="project" value="InterPro"/>
</dbReference>
<dbReference type="PANTHER" id="PTHR43436:SF2">
    <property type="entry name" value="ARAC_XYLS FAMILY TRANSCRIPTIONAL REGULATOR"/>
    <property type="match status" value="1"/>
</dbReference>
<dbReference type="PANTHER" id="PTHR43436">
    <property type="entry name" value="ARAC-FAMILY TRANSCRIPTIONAL REGULATOR"/>
    <property type="match status" value="1"/>
</dbReference>
<dbReference type="InterPro" id="IPR009594">
    <property type="entry name" value="Tscrpt_reg_HTH_AraC_N"/>
</dbReference>
<dbReference type="SUPFAM" id="SSF46689">
    <property type="entry name" value="Homeodomain-like"/>
    <property type="match status" value="2"/>
</dbReference>
<dbReference type="Pfam" id="PF06719">
    <property type="entry name" value="AraC_N"/>
    <property type="match status" value="1"/>
</dbReference>
<dbReference type="EMBL" id="WOAD01000031">
    <property type="protein sequence ID" value="MUI38503.1"/>
    <property type="molecule type" value="Genomic_DNA"/>
</dbReference>
<evidence type="ECO:0000313" key="3">
    <source>
        <dbReference type="EMBL" id="MUI38503.1"/>
    </source>
</evidence>
<evidence type="ECO:0000313" key="4">
    <source>
        <dbReference type="Proteomes" id="UP000433532"/>
    </source>
</evidence>
<protein>
    <submittedName>
        <fullName evidence="3">Helix-turn-helix domain-containing protein</fullName>
    </submittedName>
</protein>
<gene>
    <name evidence="3" type="ORF">GNQ48_26195</name>
</gene>
<dbReference type="PROSITE" id="PS01124">
    <property type="entry name" value="HTH_ARAC_FAMILY_2"/>
    <property type="match status" value="1"/>
</dbReference>
<dbReference type="Proteomes" id="UP000433532">
    <property type="component" value="Unassembled WGS sequence"/>
</dbReference>
<organism evidence="3 4">
    <name type="scientific">Pseudomonas aeruginosa</name>
    <dbReference type="NCBI Taxonomy" id="287"/>
    <lineage>
        <taxon>Bacteria</taxon>
        <taxon>Pseudomonadati</taxon>
        <taxon>Pseudomonadota</taxon>
        <taxon>Gammaproteobacteria</taxon>
        <taxon>Pseudomonadales</taxon>
        <taxon>Pseudomonadaceae</taxon>
        <taxon>Pseudomonas</taxon>
    </lineage>
</organism>
<comment type="caution">
    <text evidence="3">The sequence shown here is derived from an EMBL/GenBank/DDBJ whole genome shotgun (WGS) entry which is preliminary data.</text>
</comment>
<proteinExistence type="predicted"/>
<sequence length="296" mass="32756">MSTTSTDMASLITTLQGEPGFDATRIPGVRLMRAEQAYPRSPVFYEPRICILAQGQKIGFLGGETYRYDAERYLVMSVPLPFECETHASAAEPLLGVSVDVEIGTLKELLLQMEEAPGSDDDNELAPSAPMASVPLDAGMADAVMRLLRCLQSPLDSHILGPQLVREIIFRALRSEQGNALRAVAGRHSGYGRMARALRRIHTDYASALDIDTLAREANMSVSTFHHNFKAMTFTSPLQYLKSVRLYKAWSLMVQDGLNASTAANQVGYESPSQFSREFKRYFGRTPSEEVQAARR</sequence>
<dbReference type="InterPro" id="IPR018060">
    <property type="entry name" value="HTH_AraC"/>
</dbReference>
<dbReference type="GO" id="GO:0003700">
    <property type="term" value="F:DNA-binding transcription factor activity"/>
    <property type="evidence" value="ECO:0007669"/>
    <property type="project" value="InterPro"/>
</dbReference>
<evidence type="ECO:0000256" key="1">
    <source>
        <dbReference type="ARBA" id="ARBA00023015"/>
    </source>
</evidence>
<keyword evidence="1" id="KW-0805">Transcription regulation</keyword>